<dbReference type="AlphaFoldDB" id="A0A507R2I4"/>
<feature type="domain" description="Peptidase S26" evidence="8">
    <location>
        <begin position="120"/>
        <end position="159"/>
    </location>
</feature>
<protein>
    <submittedName>
        <fullName evidence="9">IMP1 inner mitochondrial membrane peptidase-like</fullName>
    </submittedName>
</protein>
<feature type="domain" description="Peptidase S26" evidence="8">
    <location>
        <begin position="28"/>
        <end position="103"/>
    </location>
</feature>
<dbReference type="PRINTS" id="PR00727">
    <property type="entry name" value="LEADERPTASE"/>
</dbReference>
<keyword evidence="3" id="KW-0378">Hydrolase</keyword>
<dbReference type="GO" id="GO:0006465">
    <property type="term" value="P:signal peptide processing"/>
    <property type="evidence" value="ECO:0007669"/>
    <property type="project" value="InterPro"/>
</dbReference>
<evidence type="ECO:0000313" key="10">
    <source>
        <dbReference type="Proteomes" id="UP000319663"/>
    </source>
</evidence>
<dbReference type="InterPro" id="IPR036286">
    <property type="entry name" value="LexA/Signal_pep-like_sf"/>
</dbReference>
<keyword evidence="10" id="KW-1185">Reference proteome</keyword>
<dbReference type="CDD" id="cd06530">
    <property type="entry name" value="S26_SPase_I"/>
    <property type="match status" value="1"/>
</dbReference>
<dbReference type="Proteomes" id="UP000319663">
    <property type="component" value="Unassembled WGS sequence"/>
</dbReference>
<dbReference type="InterPro" id="IPR000223">
    <property type="entry name" value="Pept_S26A_signal_pept_1"/>
</dbReference>
<feature type="active site" evidence="7">
    <location>
        <position position="48"/>
    </location>
</feature>
<dbReference type="STRING" id="5098.A0A507R2I4"/>
<dbReference type="OrthoDB" id="308440at2759"/>
<feature type="active site" evidence="7">
    <location>
        <position position="92"/>
    </location>
</feature>
<evidence type="ECO:0000256" key="2">
    <source>
        <dbReference type="ARBA" id="ARBA00022792"/>
    </source>
</evidence>
<evidence type="ECO:0000256" key="3">
    <source>
        <dbReference type="ARBA" id="ARBA00022801"/>
    </source>
</evidence>
<dbReference type="GO" id="GO:0004252">
    <property type="term" value="F:serine-type endopeptidase activity"/>
    <property type="evidence" value="ECO:0007669"/>
    <property type="project" value="InterPro"/>
</dbReference>
<evidence type="ECO:0000256" key="6">
    <source>
        <dbReference type="ARBA" id="ARBA00038445"/>
    </source>
</evidence>
<comment type="subcellular location">
    <subcellularLocation>
        <location evidence="1">Mitochondrion inner membrane</location>
    </subcellularLocation>
</comment>
<gene>
    <name evidence="9" type="primary">IMMP1L</name>
    <name evidence="9" type="ORF">MPDQ_003320</name>
</gene>
<dbReference type="InterPro" id="IPR019533">
    <property type="entry name" value="Peptidase_S26"/>
</dbReference>
<comment type="similarity">
    <text evidence="6">Belongs to the peptidase S26 family. IMP1 subfamily.</text>
</comment>
<evidence type="ECO:0000313" key="9">
    <source>
        <dbReference type="EMBL" id="TQB75343.1"/>
    </source>
</evidence>
<dbReference type="InterPro" id="IPR052064">
    <property type="entry name" value="Mito_IMP1_subunit"/>
</dbReference>
<keyword evidence="2" id="KW-0999">Mitochondrion inner membrane</keyword>
<reference evidence="9 10" key="1">
    <citation type="submission" date="2019-06" db="EMBL/GenBank/DDBJ databases">
        <title>Wine fermentation using esterase from Monascus purpureus.</title>
        <authorList>
            <person name="Geng C."/>
            <person name="Zhang Y."/>
        </authorList>
    </citation>
    <scope>NUCLEOTIDE SEQUENCE [LARGE SCALE GENOMIC DNA]</scope>
    <source>
        <strain evidence="9">HQ1</strain>
    </source>
</reference>
<keyword evidence="4" id="KW-0496">Mitochondrion</keyword>
<evidence type="ECO:0000256" key="4">
    <source>
        <dbReference type="ARBA" id="ARBA00023128"/>
    </source>
</evidence>
<dbReference type="EMBL" id="VIFY01000021">
    <property type="protein sequence ID" value="TQB75343.1"/>
    <property type="molecule type" value="Genomic_DNA"/>
</dbReference>
<evidence type="ECO:0000256" key="5">
    <source>
        <dbReference type="ARBA" id="ARBA00023136"/>
    </source>
</evidence>
<dbReference type="SUPFAM" id="SSF51306">
    <property type="entry name" value="LexA/Signal peptidase"/>
    <property type="match status" value="1"/>
</dbReference>
<evidence type="ECO:0000256" key="1">
    <source>
        <dbReference type="ARBA" id="ARBA00004273"/>
    </source>
</evidence>
<dbReference type="Gene3D" id="2.10.109.10">
    <property type="entry name" value="Umud Fragment, subunit A"/>
    <property type="match status" value="1"/>
</dbReference>
<dbReference type="Pfam" id="PF10502">
    <property type="entry name" value="Peptidase_S26"/>
    <property type="match status" value="2"/>
</dbReference>
<dbReference type="GO" id="GO:0006627">
    <property type="term" value="P:protein processing involved in protein targeting to mitochondrion"/>
    <property type="evidence" value="ECO:0007669"/>
    <property type="project" value="TreeGrafter"/>
</dbReference>
<dbReference type="GO" id="GO:0042720">
    <property type="term" value="C:mitochondrial inner membrane peptidase complex"/>
    <property type="evidence" value="ECO:0007669"/>
    <property type="project" value="TreeGrafter"/>
</dbReference>
<name>A0A507R2I4_MONPU</name>
<keyword evidence="5" id="KW-0472">Membrane</keyword>
<evidence type="ECO:0000256" key="7">
    <source>
        <dbReference type="PIRSR" id="PIRSR600223-1"/>
    </source>
</evidence>
<sequence>MERFIRSVLRKTNPTSFFRFTLDGIGIFCACTLIWEHYYTVQLSEGGSMYPTLNGRGDYLLISRRCGNGKGIEVGDMVRFYHPSFPGTHAAKRVLGMPGDFVCKDAPYSLGAGETGEMIQVPEGHVYLAGDNLPWSRDSRNFGPVPLGLVNGKITAVVWPPRRMRWLGNPLQPAKLPDDSAARA</sequence>
<accession>A0A507R2I4</accession>
<dbReference type="FunFam" id="2.10.109.10:FF:000015">
    <property type="entry name" value="Mitochondrial inner membrane protease subunit 1"/>
    <property type="match status" value="1"/>
</dbReference>
<comment type="caution">
    <text evidence="9">The sequence shown here is derived from an EMBL/GenBank/DDBJ whole genome shotgun (WGS) entry which is preliminary data.</text>
</comment>
<dbReference type="PANTHER" id="PTHR12383">
    <property type="entry name" value="PROTEASE FAMILY S26 MITOCHONDRIAL INNER MEMBRANE PROTEASE-RELATED"/>
    <property type="match status" value="1"/>
</dbReference>
<evidence type="ECO:0000259" key="8">
    <source>
        <dbReference type="Pfam" id="PF10502"/>
    </source>
</evidence>
<proteinExistence type="inferred from homology"/>
<organism evidence="9 10">
    <name type="scientific">Monascus purpureus</name>
    <name type="common">Red mold</name>
    <name type="synonym">Monascus anka</name>
    <dbReference type="NCBI Taxonomy" id="5098"/>
    <lineage>
        <taxon>Eukaryota</taxon>
        <taxon>Fungi</taxon>
        <taxon>Dikarya</taxon>
        <taxon>Ascomycota</taxon>
        <taxon>Pezizomycotina</taxon>
        <taxon>Eurotiomycetes</taxon>
        <taxon>Eurotiomycetidae</taxon>
        <taxon>Eurotiales</taxon>
        <taxon>Aspergillaceae</taxon>
        <taxon>Monascus</taxon>
    </lineage>
</organism>
<dbReference type="PANTHER" id="PTHR12383:SF16">
    <property type="entry name" value="MITOCHONDRIAL INNER MEMBRANE PROTEASE SUBUNIT 1"/>
    <property type="match status" value="1"/>
</dbReference>